<dbReference type="WBParaSite" id="GPUH_0000946601-mRNA-1">
    <property type="protein sequence ID" value="GPUH_0000946601-mRNA-1"/>
    <property type="gene ID" value="GPUH_0000946601"/>
</dbReference>
<dbReference type="AlphaFoldDB" id="A0A183DL64"/>
<protein>
    <submittedName>
        <fullName evidence="2 4">Uncharacterized protein</fullName>
    </submittedName>
</protein>
<proteinExistence type="predicted"/>
<evidence type="ECO:0000313" key="3">
    <source>
        <dbReference type="Proteomes" id="UP000271098"/>
    </source>
</evidence>
<accession>A0A183DL64</accession>
<reference evidence="4" key="1">
    <citation type="submission" date="2016-06" db="UniProtKB">
        <authorList>
            <consortium name="WormBaseParasite"/>
        </authorList>
    </citation>
    <scope>IDENTIFICATION</scope>
</reference>
<evidence type="ECO:0000313" key="4">
    <source>
        <dbReference type="WBParaSite" id="GPUH_0000946601-mRNA-1"/>
    </source>
</evidence>
<organism evidence="4">
    <name type="scientific">Gongylonema pulchrum</name>
    <dbReference type="NCBI Taxonomy" id="637853"/>
    <lineage>
        <taxon>Eukaryota</taxon>
        <taxon>Metazoa</taxon>
        <taxon>Ecdysozoa</taxon>
        <taxon>Nematoda</taxon>
        <taxon>Chromadorea</taxon>
        <taxon>Rhabditida</taxon>
        <taxon>Spirurina</taxon>
        <taxon>Spiruromorpha</taxon>
        <taxon>Spiruroidea</taxon>
        <taxon>Gongylonematidae</taxon>
        <taxon>Gongylonema</taxon>
    </lineage>
</organism>
<feature type="region of interest" description="Disordered" evidence="1">
    <location>
        <begin position="1"/>
        <end position="31"/>
    </location>
</feature>
<evidence type="ECO:0000313" key="2">
    <source>
        <dbReference type="EMBL" id="VDK72608.1"/>
    </source>
</evidence>
<dbReference type="Proteomes" id="UP000271098">
    <property type="component" value="Unassembled WGS sequence"/>
</dbReference>
<dbReference type="EMBL" id="UYRT01031059">
    <property type="protein sequence ID" value="VDK72608.1"/>
    <property type="molecule type" value="Genomic_DNA"/>
</dbReference>
<name>A0A183DL64_9BILA</name>
<gene>
    <name evidence="2" type="ORF">GPUH_LOCUS9457</name>
</gene>
<reference evidence="2 3" key="2">
    <citation type="submission" date="2018-11" db="EMBL/GenBank/DDBJ databases">
        <authorList>
            <consortium name="Pathogen Informatics"/>
        </authorList>
    </citation>
    <scope>NUCLEOTIDE SEQUENCE [LARGE SCALE GENOMIC DNA]</scope>
</reference>
<keyword evidence="3" id="KW-1185">Reference proteome</keyword>
<evidence type="ECO:0000256" key="1">
    <source>
        <dbReference type="SAM" id="MobiDB-lite"/>
    </source>
</evidence>
<sequence>MAIKPVEEEVLDDEEMEEDEDEETEDDEEIQQSPSEIMLAMMKIFQLQKNTSESTNIFMPHDESK</sequence>
<feature type="compositionally biased region" description="Acidic residues" evidence="1">
    <location>
        <begin position="8"/>
        <end position="30"/>
    </location>
</feature>